<keyword evidence="2" id="KW-1185">Reference proteome</keyword>
<reference evidence="1" key="2">
    <citation type="submission" date="2022-06" db="UniProtKB">
        <authorList>
            <consortium name="EnsemblMetazoa"/>
        </authorList>
    </citation>
    <scope>IDENTIFICATION</scope>
    <source>
        <strain evidence="1">PS312</strain>
    </source>
</reference>
<protein>
    <submittedName>
        <fullName evidence="1">Uncharacterized protein</fullName>
    </submittedName>
</protein>
<accession>A0A2A6D1T9</accession>
<proteinExistence type="predicted"/>
<name>A0A2A6D1T9_PRIPA</name>
<evidence type="ECO:0000313" key="1">
    <source>
        <dbReference type="EnsemblMetazoa" id="PPA42402.1"/>
    </source>
</evidence>
<gene>
    <name evidence="1" type="primary">WBGene00280771</name>
</gene>
<dbReference type="Proteomes" id="UP000005239">
    <property type="component" value="Unassembled WGS sequence"/>
</dbReference>
<evidence type="ECO:0000313" key="2">
    <source>
        <dbReference type="Proteomes" id="UP000005239"/>
    </source>
</evidence>
<sequence>ASWTYTYEAVCERIEQIWLVLAQFGVLKGAYFDMHPQFAHRSLVGSRRLNLTILPLVYFLPLIDRSLPPEVGERAGGIERAQTVGRVVISVQFYPGSQTFKKLSLSGAEKSKKIRFRRDVVWSQRNPKSQQFRESIFLSCARPCSILTQTDSYEEAIHSERHLHT</sequence>
<accession>A0A8R1YWV2</accession>
<dbReference type="AlphaFoldDB" id="A0A2A6D1T9"/>
<organism evidence="1 2">
    <name type="scientific">Pristionchus pacificus</name>
    <name type="common">Parasitic nematode worm</name>
    <dbReference type="NCBI Taxonomy" id="54126"/>
    <lineage>
        <taxon>Eukaryota</taxon>
        <taxon>Metazoa</taxon>
        <taxon>Ecdysozoa</taxon>
        <taxon>Nematoda</taxon>
        <taxon>Chromadorea</taxon>
        <taxon>Rhabditida</taxon>
        <taxon>Rhabditina</taxon>
        <taxon>Diplogasteromorpha</taxon>
        <taxon>Diplogasteroidea</taxon>
        <taxon>Neodiplogasteridae</taxon>
        <taxon>Pristionchus</taxon>
    </lineage>
</organism>
<reference evidence="2" key="1">
    <citation type="journal article" date="2008" name="Nat. Genet.">
        <title>The Pristionchus pacificus genome provides a unique perspective on nematode lifestyle and parasitism.</title>
        <authorList>
            <person name="Dieterich C."/>
            <person name="Clifton S.W."/>
            <person name="Schuster L.N."/>
            <person name="Chinwalla A."/>
            <person name="Delehaunty K."/>
            <person name="Dinkelacker I."/>
            <person name="Fulton L."/>
            <person name="Fulton R."/>
            <person name="Godfrey J."/>
            <person name="Minx P."/>
            <person name="Mitreva M."/>
            <person name="Roeseler W."/>
            <person name="Tian H."/>
            <person name="Witte H."/>
            <person name="Yang S.P."/>
            <person name="Wilson R.K."/>
            <person name="Sommer R.J."/>
        </authorList>
    </citation>
    <scope>NUCLEOTIDE SEQUENCE [LARGE SCALE GENOMIC DNA]</scope>
    <source>
        <strain evidence="2">PS312</strain>
    </source>
</reference>
<dbReference type="EnsemblMetazoa" id="PPA42402.1">
    <property type="protein sequence ID" value="PPA42402.1"/>
    <property type="gene ID" value="WBGene00280771"/>
</dbReference>